<sequence>MTKTEIRPAIGLGLERLARAEGLAAGLAEALEGLGAEAAPGSVAALPAAAVPADADVAAHPLAARVGICFVRPAVSGIAPPAELTAFGVRLGAVRLGVTRRLLEHTVAHLSGRTIGGEQAVRKQLIQGTLAEAEVTIAVVRHMLRAEPAVAAAVADAHARLTGLDWELAKLLGASGYLATGPAAEAYVSRLTAHCWIPGSGELTWLS</sequence>
<keyword evidence="4" id="KW-1185">Reference proteome</keyword>
<reference evidence="3" key="1">
    <citation type="submission" date="2021-04" db="EMBL/GenBank/DDBJ databases">
        <title>Genome based classification of Actinospica acidithermotolerans sp. nov., an actinobacterium isolated from an Indonesian hot spring.</title>
        <authorList>
            <person name="Kusuma A.B."/>
            <person name="Putra K.E."/>
            <person name="Nafisah S."/>
            <person name="Loh J."/>
            <person name="Nouioui I."/>
            <person name="Goodfellow M."/>
        </authorList>
    </citation>
    <scope>NUCLEOTIDE SEQUENCE</scope>
    <source>
        <strain evidence="3">CSCA 57</strain>
    </source>
</reference>
<feature type="domain" description="Acyl-CoA dehydrogenase/oxidase C-terminal" evidence="2">
    <location>
        <begin position="91"/>
        <end position="173"/>
    </location>
</feature>
<keyword evidence="1" id="KW-0285">Flavoprotein</keyword>
<dbReference type="Gene3D" id="1.20.140.10">
    <property type="entry name" value="Butyryl-CoA Dehydrogenase, subunit A, domain 3"/>
    <property type="match status" value="1"/>
</dbReference>
<protein>
    <recommendedName>
        <fullName evidence="2">Acyl-CoA dehydrogenase/oxidase C-terminal domain-containing protein</fullName>
    </recommendedName>
</protein>
<proteinExistence type="predicted"/>
<dbReference type="AlphaFoldDB" id="A0A941ELH5"/>
<evidence type="ECO:0000313" key="4">
    <source>
        <dbReference type="Proteomes" id="UP000675781"/>
    </source>
</evidence>
<evidence type="ECO:0000313" key="3">
    <source>
        <dbReference type="EMBL" id="MBR7833521.1"/>
    </source>
</evidence>
<dbReference type="InterPro" id="IPR009075">
    <property type="entry name" value="AcylCo_DH/oxidase_C"/>
</dbReference>
<evidence type="ECO:0000259" key="2">
    <source>
        <dbReference type="Pfam" id="PF00441"/>
    </source>
</evidence>
<accession>A0A941ELH5</accession>
<comment type="caution">
    <text evidence="3">The sequence shown here is derived from an EMBL/GenBank/DDBJ whole genome shotgun (WGS) entry which is preliminary data.</text>
</comment>
<dbReference type="Pfam" id="PF00441">
    <property type="entry name" value="Acyl-CoA_dh_1"/>
    <property type="match status" value="1"/>
</dbReference>
<dbReference type="SUPFAM" id="SSF47203">
    <property type="entry name" value="Acyl-CoA dehydrogenase C-terminal domain-like"/>
    <property type="match status" value="1"/>
</dbReference>
<evidence type="ECO:0000256" key="1">
    <source>
        <dbReference type="ARBA" id="ARBA00022630"/>
    </source>
</evidence>
<dbReference type="InterPro" id="IPR036250">
    <property type="entry name" value="AcylCo_DH-like_C"/>
</dbReference>
<organism evidence="3 4">
    <name type="scientific">Actinospica durhamensis</name>
    <dbReference type="NCBI Taxonomy" id="1508375"/>
    <lineage>
        <taxon>Bacteria</taxon>
        <taxon>Bacillati</taxon>
        <taxon>Actinomycetota</taxon>
        <taxon>Actinomycetes</taxon>
        <taxon>Catenulisporales</taxon>
        <taxon>Actinospicaceae</taxon>
        <taxon>Actinospica</taxon>
    </lineage>
</organism>
<dbReference type="RefSeq" id="WP_212528043.1">
    <property type="nucleotide sequence ID" value="NZ_JAGSOG010000032.1"/>
</dbReference>
<dbReference type="GO" id="GO:0016627">
    <property type="term" value="F:oxidoreductase activity, acting on the CH-CH group of donors"/>
    <property type="evidence" value="ECO:0007669"/>
    <property type="project" value="InterPro"/>
</dbReference>
<gene>
    <name evidence="3" type="ORF">KDL01_09605</name>
</gene>
<dbReference type="Proteomes" id="UP000675781">
    <property type="component" value="Unassembled WGS sequence"/>
</dbReference>
<dbReference type="EMBL" id="JAGSOG010000032">
    <property type="protein sequence ID" value="MBR7833521.1"/>
    <property type="molecule type" value="Genomic_DNA"/>
</dbReference>
<name>A0A941ELH5_9ACTN</name>